<dbReference type="SMART" id="SM00450">
    <property type="entry name" value="RHOD"/>
    <property type="match status" value="1"/>
</dbReference>
<evidence type="ECO:0000313" key="5">
    <source>
        <dbReference type="Proteomes" id="UP000447873"/>
    </source>
</evidence>
<dbReference type="InterPro" id="IPR001763">
    <property type="entry name" value="Rhodanese-like_dom"/>
</dbReference>
<feature type="domain" description="Rhodanese" evidence="3">
    <location>
        <begin position="80"/>
        <end position="181"/>
    </location>
</feature>
<gene>
    <name evidence="4" type="ORF">EG328_008279</name>
</gene>
<keyword evidence="1" id="KW-0808">Transferase</keyword>
<feature type="compositionally biased region" description="Low complexity" evidence="2">
    <location>
        <begin position="15"/>
        <end position="25"/>
    </location>
</feature>
<dbReference type="Proteomes" id="UP000447873">
    <property type="component" value="Unassembled WGS sequence"/>
</dbReference>
<dbReference type="PANTHER" id="PTHR44086">
    <property type="entry name" value="THIOSULFATE SULFURTRANSFERASE RDL2, MITOCHONDRIAL-RELATED"/>
    <property type="match status" value="1"/>
</dbReference>
<name>A0A8H3YNF2_VENIN</name>
<dbReference type="PROSITE" id="PS00683">
    <property type="entry name" value="RHODANESE_2"/>
    <property type="match status" value="1"/>
</dbReference>
<reference evidence="4 5" key="1">
    <citation type="submission" date="2018-12" db="EMBL/GenBank/DDBJ databases">
        <title>Venturia inaequalis Genome Resource.</title>
        <authorList>
            <person name="Lichtner F.J."/>
        </authorList>
    </citation>
    <scope>NUCLEOTIDE SEQUENCE [LARGE SCALE GENOMIC DNA]</scope>
    <source>
        <strain evidence="4 5">120213</strain>
    </source>
</reference>
<feature type="region of interest" description="Disordered" evidence="2">
    <location>
        <begin position="15"/>
        <end position="64"/>
    </location>
</feature>
<evidence type="ECO:0000256" key="2">
    <source>
        <dbReference type="SAM" id="MobiDB-lite"/>
    </source>
</evidence>
<dbReference type="PANTHER" id="PTHR44086:SF10">
    <property type="entry name" value="THIOSULFATE SULFURTRANSFERASE_RHODANESE-LIKE DOMAIN-CONTAINING PROTEIN 3"/>
    <property type="match status" value="1"/>
</dbReference>
<comment type="caution">
    <text evidence="4">The sequence shown here is derived from an EMBL/GenBank/DDBJ whole genome shotgun (WGS) entry which is preliminary data.</text>
</comment>
<organism evidence="4 5">
    <name type="scientific">Venturia inaequalis</name>
    <name type="common">Apple scab fungus</name>
    <dbReference type="NCBI Taxonomy" id="5025"/>
    <lineage>
        <taxon>Eukaryota</taxon>
        <taxon>Fungi</taxon>
        <taxon>Dikarya</taxon>
        <taxon>Ascomycota</taxon>
        <taxon>Pezizomycotina</taxon>
        <taxon>Dothideomycetes</taxon>
        <taxon>Pleosporomycetidae</taxon>
        <taxon>Venturiales</taxon>
        <taxon>Venturiaceae</taxon>
        <taxon>Venturia</taxon>
    </lineage>
</organism>
<dbReference type="Gene3D" id="3.40.250.10">
    <property type="entry name" value="Rhodanese-like domain"/>
    <property type="match status" value="1"/>
</dbReference>
<dbReference type="PROSITE" id="PS50206">
    <property type="entry name" value="RHODANESE_3"/>
    <property type="match status" value="1"/>
</dbReference>
<dbReference type="CDD" id="cd01519">
    <property type="entry name" value="RHOD_HSP67B2"/>
    <property type="match status" value="1"/>
</dbReference>
<evidence type="ECO:0000259" key="3">
    <source>
        <dbReference type="PROSITE" id="PS50206"/>
    </source>
</evidence>
<dbReference type="GO" id="GO:0005739">
    <property type="term" value="C:mitochondrion"/>
    <property type="evidence" value="ECO:0007669"/>
    <property type="project" value="TreeGrafter"/>
</dbReference>
<proteinExistence type="predicted"/>
<dbReference type="SUPFAM" id="SSF52821">
    <property type="entry name" value="Rhodanese/Cell cycle control phosphatase"/>
    <property type="match status" value="1"/>
</dbReference>
<dbReference type="Pfam" id="PF00581">
    <property type="entry name" value="Rhodanese"/>
    <property type="match status" value="1"/>
</dbReference>
<feature type="compositionally biased region" description="Basic residues" evidence="2">
    <location>
        <begin position="41"/>
        <end position="55"/>
    </location>
</feature>
<sequence>MASNRSLLRAVARASSSYASRSSIAQYTTSTRIPPAQPIPTKRRFPTAPPNHHRPLSSPSNPPQTKLYNFEKIKTLIAHPSPTTLLIDVREPHEYAQGFIPTALNLPIQSQPDALFLSEAEFEDRFGFAKPGREVEVVFYCKAGVRSRAAAVLAGRAGWERVGEYPGSWGEWVGRGGEGGK</sequence>
<dbReference type="InterPro" id="IPR001307">
    <property type="entry name" value="Thiosulphate_STrfase_CS"/>
</dbReference>
<dbReference type="GO" id="GO:0004792">
    <property type="term" value="F:thiosulfate-cyanide sulfurtransferase activity"/>
    <property type="evidence" value="ECO:0007669"/>
    <property type="project" value="InterPro"/>
</dbReference>
<dbReference type="InterPro" id="IPR036873">
    <property type="entry name" value="Rhodanese-like_dom_sf"/>
</dbReference>
<evidence type="ECO:0000256" key="1">
    <source>
        <dbReference type="RuleBase" id="RU000507"/>
    </source>
</evidence>
<dbReference type="EMBL" id="WNWS01000463">
    <property type="protein sequence ID" value="KAE9967330.1"/>
    <property type="molecule type" value="Genomic_DNA"/>
</dbReference>
<accession>A0A8H3YNF2</accession>
<evidence type="ECO:0000313" key="4">
    <source>
        <dbReference type="EMBL" id="KAE9967330.1"/>
    </source>
</evidence>
<protein>
    <recommendedName>
        <fullName evidence="1">Sulfurtransferase</fullName>
    </recommendedName>
</protein>
<dbReference type="AlphaFoldDB" id="A0A8H3YNF2"/>